<sequence length="182" mass="20187">MCGTFFAVARKRLALSAPNRADRKADCIGLKNGGLGPPTGVVCGVHAVCNGSKTAKIDGSHKKSQQTKKFTARLHQDVCRLCALSRGQLASGGYCCRQAYFVGRHLSAKYREPVRRKGRWPSMMPDLDRELAMKNAIEGLFSSALDPLNARHAARDKVVHRFCAQVCAYLRPRRRGVKLYQR</sequence>
<reference evidence="1" key="1">
    <citation type="submission" date="2016-01" db="EMBL/GenBank/DDBJ databases">
        <authorList>
            <person name="Peeters C."/>
        </authorList>
    </citation>
    <scope>NUCLEOTIDE SEQUENCE</scope>
    <source>
        <strain evidence="1">LMG 29321</strain>
    </source>
</reference>
<dbReference type="EMBL" id="FCOX02000323">
    <property type="protein sequence ID" value="SAL07757.1"/>
    <property type="molecule type" value="Genomic_DNA"/>
</dbReference>
<dbReference type="Proteomes" id="UP000071859">
    <property type="component" value="Unassembled WGS sequence"/>
</dbReference>
<gene>
    <name evidence="1" type="ORF">AWB78_08712</name>
</gene>
<name>A0A158EP68_9BURK</name>
<keyword evidence="2" id="KW-1185">Reference proteome</keyword>
<organism evidence="1 2">
    <name type="scientific">Caballeronia calidae</name>
    <dbReference type="NCBI Taxonomy" id="1777139"/>
    <lineage>
        <taxon>Bacteria</taxon>
        <taxon>Pseudomonadati</taxon>
        <taxon>Pseudomonadota</taxon>
        <taxon>Betaproteobacteria</taxon>
        <taxon>Burkholderiales</taxon>
        <taxon>Burkholderiaceae</taxon>
        <taxon>Caballeronia</taxon>
    </lineage>
</organism>
<protein>
    <submittedName>
        <fullName evidence="1">Uncharacterized protein</fullName>
    </submittedName>
</protein>
<proteinExistence type="predicted"/>
<accession>A0A158EP68</accession>
<dbReference type="AlphaFoldDB" id="A0A158EP68"/>
<evidence type="ECO:0000313" key="1">
    <source>
        <dbReference type="EMBL" id="SAL07757.1"/>
    </source>
</evidence>
<evidence type="ECO:0000313" key="2">
    <source>
        <dbReference type="Proteomes" id="UP000071859"/>
    </source>
</evidence>
<comment type="caution">
    <text evidence="1">The sequence shown here is derived from an EMBL/GenBank/DDBJ whole genome shotgun (WGS) entry which is preliminary data.</text>
</comment>